<organism evidence="15 16">
    <name type="scientific">Tenebrio molitor</name>
    <name type="common">Yellow mealworm beetle</name>
    <dbReference type="NCBI Taxonomy" id="7067"/>
    <lineage>
        <taxon>Eukaryota</taxon>
        <taxon>Metazoa</taxon>
        <taxon>Ecdysozoa</taxon>
        <taxon>Arthropoda</taxon>
        <taxon>Hexapoda</taxon>
        <taxon>Insecta</taxon>
        <taxon>Pterygota</taxon>
        <taxon>Neoptera</taxon>
        <taxon>Endopterygota</taxon>
        <taxon>Coleoptera</taxon>
        <taxon>Polyphaga</taxon>
        <taxon>Cucujiformia</taxon>
        <taxon>Tenebrionidae</taxon>
        <taxon>Tenebrio</taxon>
    </lineage>
</organism>
<dbReference type="SUPFAM" id="SSF46785">
    <property type="entry name" value="Winged helix' DNA-binding domain"/>
    <property type="match status" value="1"/>
</dbReference>
<dbReference type="InterPro" id="IPR000994">
    <property type="entry name" value="Pept_M24"/>
</dbReference>
<evidence type="ECO:0000313" key="15">
    <source>
        <dbReference type="EMBL" id="KAH0810905.1"/>
    </source>
</evidence>
<evidence type="ECO:0000256" key="3">
    <source>
        <dbReference type="ARBA" id="ARBA00007319"/>
    </source>
</evidence>
<evidence type="ECO:0000256" key="10">
    <source>
        <dbReference type="ARBA" id="ARBA00024626"/>
    </source>
</evidence>
<feature type="domain" description="E2 binding" evidence="14">
    <location>
        <begin position="348"/>
        <end position="436"/>
    </location>
</feature>
<dbReference type="GO" id="GO:0019781">
    <property type="term" value="F:NEDD8 activating enzyme activity"/>
    <property type="evidence" value="ECO:0007669"/>
    <property type="project" value="UniProtKB-EC"/>
</dbReference>
<keyword evidence="8" id="KW-0067">ATP-binding</keyword>
<dbReference type="Gene3D" id="1.10.10.520">
    <property type="entry name" value="Ubiquitin activating enzymes (Uba3). Chain: B, domain 2"/>
    <property type="match status" value="1"/>
</dbReference>
<comment type="caution">
    <text evidence="15">The sequence shown here is derived from an EMBL/GenBank/DDBJ whole genome shotgun (WGS) entry which is preliminary data.</text>
</comment>
<sequence length="838" mass="93870">MSEGQDSTQKRWGHLRKVLERPGPFCHPEFEPSSEIMDFIVTSCKVLVIGAGGLGCELLKNLALMGFKQIHVIDMDTIDLSNLNRQFLFRQKDIGQSKAKVAAAFVNKRIPGCQVTPHFCKIQDYDEGFYRSFHIIVCGLDSIVARRWINGMIMSLLNYEDGVLDNSTIIPLVDGGTEGFKGNARVIVPGNSACVDCTLDLYPPQVTYPLCTIANTPRLPEHCIEYVKVVLWPKENPFNSTLDGDDSQHIGWVYEKSVERALQFNITGVTYRLVQGVVKNIIPAVASTNAVIAGICATEVFKIATSCCLPLNNYMVFNDVDGIYTYTYTAERKDNCVVCSQVPQTLNVTDPNKMKLKDLINLLCEEETYQMKNPGLTTVIDGKNKTLYISTIKSIEERTRDNLNKTLVELGLKDGTDIMVADTTSPMTLVFTLKFLKRSRDSRRVEFWCVEEMADDKNVEKTISEDLVVTKYKMAGEIVNRILKQVLEKCTAGSSVREICEFGDQLIVEETSKVFKKEKELKKGIAFPTCVSVNNCICHFSPIASEPDCILKDGDMVKVDLGAHIDGFIAVVAHTIILGVSSEKKAVGRQADVILAAHYASEAALRLLKPGNETYTVTDAVQRVAESFNCKPVEGMLSHQLKQFKIDGEKTIIQNPNEAQKKEHEKFELDKHEVYAMDVLISTGEGVGKERDNRVSIYKKTDETYQLKLKASRMFYTEVRTKHGSMPFNLRGFQDETKAKMGVVECVKNKLIEPFQVLYEKPSELVAHFKFTVLLMPNGPHKITGLPFDHELYKSEHSISDPQVQSILKSSANPKAAKKKKKKTESEVEQPMEVEAVA</sequence>
<evidence type="ECO:0000256" key="4">
    <source>
        <dbReference type="ARBA" id="ARBA00015203"/>
    </source>
</evidence>
<dbReference type="InterPro" id="IPR036005">
    <property type="entry name" value="Creatinase/aminopeptidase-like"/>
</dbReference>
<evidence type="ECO:0000256" key="13">
    <source>
        <dbReference type="SAM" id="MobiDB-lite"/>
    </source>
</evidence>
<dbReference type="PANTHER" id="PTHR10804:SF11">
    <property type="entry name" value="PROLIFERATION-ASSOCIATED PROTEIN 2G4"/>
    <property type="match status" value="1"/>
</dbReference>
<dbReference type="InterPro" id="IPR030468">
    <property type="entry name" value="Uba3_N"/>
</dbReference>
<comment type="similarity">
    <text evidence="3">Belongs to the peptidase M24 family.</text>
</comment>
<dbReference type="GO" id="GO:0005524">
    <property type="term" value="F:ATP binding"/>
    <property type="evidence" value="ECO:0007669"/>
    <property type="project" value="UniProtKB-KW"/>
</dbReference>
<evidence type="ECO:0000256" key="2">
    <source>
        <dbReference type="ARBA" id="ARBA00006310"/>
    </source>
</evidence>
<name>A0A8J6L7P1_TENMO</name>
<gene>
    <name evidence="15" type="ORF">GEV33_011887</name>
</gene>
<keyword evidence="6" id="KW-0547">Nucleotide-binding</keyword>
<dbReference type="PANTHER" id="PTHR10804">
    <property type="entry name" value="PROTEASE FAMILY M24 METHIONYL AMINOPEPTIDASE, AMINOPEPTIDASE P"/>
    <property type="match status" value="1"/>
</dbReference>
<dbReference type="NCBIfam" id="TIGR00495">
    <property type="entry name" value="crvDNA_42K"/>
    <property type="match status" value="1"/>
</dbReference>
<evidence type="ECO:0000256" key="7">
    <source>
        <dbReference type="ARBA" id="ARBA00022786"/>
    </source>
</evidence>
<dbReference type="SUPFAM" id="SSF69572">
    <property type="entry name" value="Activating enzymes of the ubiquitin-like proteins"/>
    <property type="match status" value="1"/>
</dbReference>
<evidence type="ECO:0000256" key="8">
    <source>
        <dbReference type="ARBA" id="ARBA00022840"/>
    </source>
</evidence>
<dbReference type="AlphaFoldDB" id="A0A8J6L7P1"/>
<dbReference type="InterPro" id="IPR023318">
    <property type="entry name" value="Ub_act_enz_dom_a_sf"/>
</dbReference>
<dbReference type="InterPro" id="IPR000594">
    <property type="entry name" value="ThiF_NAD_FAD-bd"/>
</dbReference>
<dbReference type="GO" id="GO:0045116">
    <property type="term" value="P:protein neddylation"/>
    <property type="evidence" value="ECO:0007669"/>
    <property type="project" value="UniProtKB-UniPathway"/>
</dbReference>
<keyword evidence="7" id="KW-0833">Ubl conjugation pathway</keyword>
<dbReference type="UniPathway" id="UPA00885"/>
<dbReference type="EC" id="6.2.1.64" evidence="9"/>
<dbReference type="InterPro" id="IPR033127">
    <property type="entry name" value="UBQ-activ_enz_E1_Cys_AS"/>
</dbReference>
<evidence type="ECO:0000256" key="12">
    <source>
        <dbReference type="PROSITE-ProRule" id="PRU10132"/>
    </source>
</evidence>
<dbReference type="Gene3D" id="3.90.230.10">
    <property type="entry name" value="Creatinase/methionine aminopeptidase superfamily"/>
    <property type="match status" value="1"/>
</dbReference>
<feature type="region of interest" description="Disordered" evidence="13">
    <location>
        <begin position="799"/>
        <end position="838"/>
    </location>
</feature>
<dbReference type="PROSITE" id="PS00865">
    <property type="entry name" value="UBIQUITIN_ACTIVAT_2"/>
    <property type="match status" value="1"/>
</dbReference>
<dbReference type="InterPro" id="IPR047113">
    <property type="entry name" value="PA2G4/ARX1"/>
</dbReference>
<evidence type="ECO:0000256" key="9">
    <source>
        <dbReference type="ARBA" id="ARBA00023624"/>
    </source>
</evidence>
<dbReference type="SUPFAM" id="SSF55920">
    <property type="entry name" value="Creatinase/aminopeptidase"/>
    <property type="match status" value="1"/>
</dbReference>
<dbReference type="Gene3D" id="3.10.290.20">
    <property type="entry name" value="Ubiquitin-like 2 activating enzyme e1b. Chain: B, domain 3"/>
    <property type="match status" value="1"/>
</dbReference>
<comment type="similarity">
    <text evidence="2">Belongs to the ubiquitin-activating E1 family. UBA3 subfamily.</text>
</comment>
<dbReference type="Pfam" id="PF00899">
    <property type="entry name" value="ThiF"/>
    <property type="match status" value="1"/>
</dbReference>
<dbReference type="CDD" id="cd01089">
    <property type="entry name" value="PA2G4-like"/>
    <property type="match status" value="1"/>
</dbReference>
<dbReference type="Gene3D" id="1.10.10.10">
    <property type="entry name" value="Winged helix-like DNA-binding domain superfamily/Winged helix DNA-binding domain"/>
    <property type="match status" value="1"/>
</dbReference>
<dbReference type="Pfam" id="PF00557">
    <property type="entry name" value="Peptidase_M24"/>
    <property type="match status" value="1"/>
</dbReference>
<accession>A0A8J6L7P1</accession>
<proteinExistence type="inferred from homology"/>
<dbReference type="Gene3D" id="3.40.50.720">
    <property type="entry name" value="NAD(P)-binding Rossmann-like Domain"/>
    <property type="match status" value="1"/>
</dbReference>
<dbReference type="CDD" id="cd01488">
    <property type="entry name" value="Uba3_RUB"/>
    <property type="match status" value="1"/>
</dbReference>
<evidence type="ECO:0000313" key="16">
    <source>
        <dbReference type="Proteomes" id="UP000719412"/>
    </source>
</evidence>
<dbReference type="InterPro" id="IPR036390">
    <property type="entry name" value="WH_DNA-bd_sf"/>
</dbReference>
<keyword evidence="16" id="KW-1185">Reference proteome</keyword>
<comment type="catalytic activity">
    <reaction evidence="10">
        <text>ATP + [NEDD8 protein] + [E1 NEDD8-activating enzyme]-L-cysteine = AMP + diphosphate + [E1 NEDD8-activating enzyme]-S-[NEDD8 protein]-yl-L-cysteine.</text>
        <dbReference type="EC" id="6.2.1.64"/>
    </reaction>
</comment>
<feature type="active site" description="Glycyl thioester intermediate" evidence="12">
    <location>
        <position position="211"/>
    </location>
</feature>
<protein>
    <recommendedName>
        <fullName evidence="4">NEDD8-activating enzyme E1 catalytic subunit</fullName>
        <ecNumber evidence="9">6.2.1.64</ecNumber>
    </recommendedName>
    <alternativeName>
        <fullName evidence="11">Ubiquitin-activating enzyme 3 homolog</fullName>
    </alternativeName>
</protein>
<evidence type="ECO:0000256" key="1">
    <source>
        <dbReference type="ARBA" id="ARBA00005032"/>
    </source>
</evidence>
<reference evidence="15" key="2">
    <citation type="submission" date="2021-08" db="EMBL/GenBank/DDBJ databases">
        <authorList>
            <person name="Eriksson T."/>
        </authorList>
    </citation>
    <scope>NUCLEOTIDE SEQUENCE</scope>
    <source>
        <strain evidence="15">Stoneville</strain>
        <tissue evidence="15">Whole head</tissue>
    </source>
</reference>
<evidence type="ECO:0000256" key="11">
    <source>
        <dbReference type="ARBA" id="ARBA00083434"/>
    </source>
</evidence>
<evidence type="ECO:0000256" key="6">
    <source>
        <dbReference type="ARBA" id="ARBA00022741"/>
    </source>
</evidence>
<dbReference type="InterPro" id="IPR036388">
    <property type="entry name" value="WH-like_DNA-bd_sf"/>
</dbReference>
<dbReference type="SMART" id="SM01181">
    <property type="entry name" value="E2_bind"/>
    <property type="match status" value="1"/>
</dbReference>
<evidence type="ECO:0000256" key="5">
    <source>
        <dbReference type="ARBA" id="ARBA00022598"/>
    </source>
</evidence>
<dbReference type="FunFam" id="3.10.290.20:FF:000001">
    <property type="entry name" value="NEDD8-activating enzyme E1 catalytic subunit, variant"/>
    <property type="match status" value="1"/>
</dbReference>
<dbReference type="Pfam" id="PF08825">
    <property type="entry name" value="E2_bind"/>
    <property type="match status" value="1"/>
</dbReference>
<dbReference type="InterPro" id="IPR035985">
    <property type="entry name" value="Ubiquitin-activating_enz"/>
</dbReference>
<comment type="pathway">
    <text evidence="1">Protein modification; protein neddylation.</text>
</comment>
<dbReference type="Proteomes" id="UP000719412">
    <property type="component" value="Unassembled WGS sequence"/>
</dbReference>
<dbReference type="InterPro" id="IPR014929">
    <property type="entry name" value="E2-binding"/>
</dbReference>
<dbReference type="InterPro" id="IPR004545">
    <property type="entry name" value="PA2G4"/>
</dbReference>
<dbReference type="FunFam" id="3.90.230.10:FF:000013">
    <property type="entry name" value="DNA-binding protein, 42 kDa"/>
    <property type="match status" value="1"/>
</dbReference>
<dbReference type="EMBL" id="JABDTM020027184">
    <property type="protein sequence ID" value="KAH0810905.1"/>
    <property type="molecule type" value="Genomic_DNA"/>
</dbReference>
<feature type="compositionally biased region" description="Polar residues" evidence="13">
    <location>
        <begin position="800"/>
        <end position="813"/>
    </location>
</feature>
<evidence type="ECO:0000259" key="14">
    <source>
        <dbReference type="SMART" id="SM01181"/>
    </source>
</evidence>
<dbReference type="FunFam" id="1.10.10.520:FF:000001">
    <property type="entry name" value="NEDD8-activating enzyme E1 catalytic subunit"/>
    <property type="match status" value="1"/>
</dbReference>
<dbReference type="FunFam" id="1.10.10.10:FF:000029">
    <property type="entry name" value="Proliferation-associated 2G4, a"/>
    <property type="match status" value="1"/>
</dbReference>
<reference evidence="15" key="1">
    <citation type="journal article" date="2020" name="J Insects Food Feed">
        <title>The yellow mealworm (Tenebrio molitor) genome: a resource for the emerging insects as food and feed industry.</title>
        <authorList>
            <person name="Eriksson T."/>
            <person name="Andere A."/>
            <person name="Kelstrup H."/>
            <person name="Emery V."/>
            <person name="Picard C."/>
        </authorList>
    </citation>
    <scope>NUCLEOTIDE SEQUENCE</scope>
    <source>
        <strain evidence="15">Stoneville</strain>
        <tissue evidence="15">Whole head</tissue>
    </source>
</reference>
<keyword evidence="5" id="KW-0436">Ligase</keyword>